<sequence>MVKRALIRIQDSTAGNPGPAAVSRTASKESKEKRVLPDRQTKGGHSVMSCPGGGVRLPVQSSLWSSARGLTWDRVRSALCGVVWCLIIVYKRV</sequence>
<dbReference type="Proteomes" id="UP001519460">
    <property type="component" value="Unassembled WGS sequence"/>
</dbReference>
<evidence type="ECO:0000313" key="3">
    <source>
        <dbReference type="Proteomes" id="UP001519460"/>
    </source>
</evidence>
<name>A0ABD0L507_9CAEN</name>
<proteinExistence type="predicted"/>
<comment type="caution">
    <text evidence="2">The sequence shown here is derived from an EMBL/GenBank/DDBJ whole genome shotgun (WGS) entry which is preliminary data.</text>
</comment>
<feature type="region of interest" description="Disordered" evidence="1">
    <location>
        <begin position="12"/>
        <end position="53"/>
    </location>
</feature>
<keyword evidence="3" id="KW-1185">Reference proteome</keyword>
<organism evidence="2 3">
    <name type="scientific">Batillaria attramentaria</name>
    <dbReference type="NCBI Taxonomy" id="370345"/>
    <lineage>
        <taxon>Eukaryota</taxon>
        <taxon>Metazoa</taxon>
        <taxon>Spiralia</taxon>
        <taxon>Lophotrochozoa</taxon>
        <taxon>Mollusca</taxon>
        <taxon>Gastropoda</taxon>
        <taxon>Caenogastropoda</taxon>
        <taxon>Sorbeoconcha</taxon>
        <taxon>Cerithioidea</taxon>
        <taxon>Batillariidae</taxon>
        <taxon>Batillaria</taxon>
    </lineage>
</organism>
<feature type="compositionally biased region" description="Basic and acidic residues" evidence="1">
    <location>
        <begin position="26"/>
        <end position="41"/>
    </location>
</feature>
<evidence type="ECO:0000313" key="2">
    <source>
        <dbReference type="EMBL" id="KAK7494407.1"/>
    </source>
</evidence>
<dbReference type="AlphaFoldDB" id="A0ABD0L507"/>
<gene>
    <name evidence="2" type="ORF">BaRGS_00014299</name>
</gene>
<reference evidence="2 3" key="1">
    <citation type="journal article" date="2023" name="Sci. Data">
        <title>Genome assembly of the Korean intertidal mud-creeper Batillaria attramentaria.</title>
        <authorList>
            <person name="Patra A.K."/>
            <person name="Ho P.T."/>
            <person name="Jun S."/>
            <person name="Lee S.J."/>
            <person name="Kim Y."/>
            <person name="Won Y.J."/>
        </authorList>
    </citation>
    <scope>NUCLEOTIDE SEQUENCE [LARGE SCALE GENOMIC DNA]</scope>
    <source>
        <strain evidence="2">Wonlab-2016</strain>
    </source>
</reference>
<protein>
    <submittedName>
        <fullName evidence="2">Uncharacterized protein</fullName>
    </submittedName>
</protein>
<evidence type="ECO:0000256" key="1">
    <source>
        <dbReference type="SAM" id="MobiDB-lite"/>
    </source>
</evidence>
<accession>A0ABD0L507</accession>
<dbReference type="EMBL" id="JACVVK020000083">
    <property type="protein sequence ID" value="KAK7494407.1"/>
    <property type="molecule type" value="Genomic_DNA"/>
</dbReference>